<proteinExistence type="predicted"/>
<evidence type="ECO:0000313" key="2">
    <source>
        <dbReference type="Proteomes" id="UP000053825"/>
    </source>
</evidence>
<reference evidence="1 2" key="1">
    <citation type="submission" date="2015-07" db="EMBL/GenBank/DDBJ databases">
        <title>The genome of Habropoda laboriosa.</title>
        <authorList>
            <person name="Pan H."/>
            <person name="Kapheim K."/>
        </authorList>
    </citation>
    <scope>NUCLEOTIDE SEQUENCE [LARGE SCALE GENOMIC DNA]</scope>
    <source>
        <strain evidence="1">0110345459</strain>
    </source>
</reference>
<dbReference type="EMBL" id="KQ414721">
    <property type="protein sequence ID" value="KOC62758.1"/>
    <property type="molecule type" value="Genomic_DNA"/>
</dbReference>
<accession>A0A0L7QVV4</accession>
<organism evidence="1 2">
    <name type="scientific">Habropoda laboriosa</name>
    <dbReference type="NCBI Taxonomy" id="597456"/>
    <lineage>
        <taxon>Eukaryota</taxon>
        <taxon>Metazoa</taxon>
        <taxon>Ecdysozoa</taxon>
        <taxon>Arthropoda</taxon>
        <taxon>Hexapoda</taxon>
        <taxon>Insecta</taxon>
        <taxon>Pterygota</taxon>
        <taxon>Neoptera</taxon>
        <taxon>Endopterygota</taxon>
        <taxon>Hymenoptera</taxon>
        <taxon>Apocrita</taxon>
        <taxon>Aculeata</taxon>
        <taxon>Apoidea</taxon>
        <taxon>Anthophila</taxon>
        <taxon>Apidae</taxon>
        <taxon>Habropoda</taxon>
    </lineage>
</organism>
<evidence type="ECO:0000313" key="1">
    <source>
        <dbReference type="EMBL" id="KOC62758.1"/>
    </source>
</evidence>
<keyword evidence="2" id="KW-1185">Reference proteome</keyword>
<protein>
    <submittedName>
        <fullName evidence="1">Uncharacterized protein</fullName>
    </submittedName>
</protein>
<dbReference type="AlphaFoldDB" id="A0A0L7QVV4"/>
<dbReference type="Proteomes" id="UP000053825">
    <property type="component" value="Unassembled WGS sequence"/>
</dbReference>
<sequence length="50" mass="5892">MIFDRDYYDVEMMMVTMTTTATTTAVMTIYDNNDTNANDERYATRMSYVL</sequence>
<name>A0A0L7QVV4_9HYME</name>
<gene>
    <name evidence="1" type="ORF">WH47_03742</name>
</gene>